<name>E8N4X7_ANATU</name>
<dbReference type="Gene3D" id="3.40.50.11440">
    <property type="match status" value="1"/>
</dbReference>
<dbReference type="STRING" id="926569.ANT_14630"/>
<dbReference type="AlphaFoldDB" id="E8N4X7"/>
<dbReference type="Proteomes" id="UP000008922">
    <property type="component" value="Chromosome"/>
</dbReference>
<dbReference type="Gene3D" id="3.90.226.30">
    <property type="match status" value="1"/>
</dbReference>
<dbReference type="PANTHER" id="PTHR33171">
    <property type="entry name" value="LAR_N DOMAIN-CONTAINING PROTEIN"/>
    <property type="match status" value="1"/>
</dbReference>
<evidence type="ECO:0000259" key="2">
    <source>
        <dbReference type="Pfam" id="PF21113"/>
    </source>
</evidence>
<dbReference type="Pfam" id="PF09861">
    <property type="entry name" value="Lar_N"/>
    <property type="match status" value="1"/>
</dbReference>
<dbReference type="Pfam" id="PF21113">
    <property type="entry name" value="LarA_C"/>
    <property type="match status" value="1"/>
</dbReference>
<feature type="domain" description="Lactate racemase C-terminal" evidence="2">
    <location>
        <begin position="272"/>
        <end position="397"/>
    </location>
</feature>
<dbReference type="HOGENOM" id="CLU_050189_0_0_0"/>
<dbReference type="EMBL" id="AP012029">
    <property type="protein sequence ID" value="BAJ63491.1"/>
    <property type="molecule type" value="Genomic_DNA"/>
</dbReference>
<dbReference type="InterPro" id="IPR047926">
    <property type="entry name" value="Ni_dep_LarA"/>
</dbReference>
<dbReference type="PANTHER" id="PTHR33171:SF17">
    <property type="entry name" value="LARA-LIKE N-TERMINAL DOMAIN-CONTAINING PROTEIN"/>
    <property type="match status" value="1"/>
</dbReference>
<protein>
    <submittedName>
        <fullName evidence="3">Uncharacterized protein</fullName>
    </submittedName>
</protein>
<dbReference type="InParanoid" id="E8N4X7"/>
<dbReference type="InterPro" id="IPR018657">
    <property type="entry name" value="LarA-like_N"/>
</dbReference>
<reference evidence="3 4" key="1">
    <citation type="submission" date="2010-12" db="EMBL/GenBank/DDBJ databases">
        <title>Whole genome sequence of Anaerolinea thermophila UNI-1.</title>
        <authorList>
            <person name="Narita-Yamada S."/>
            <person name="Kishi E."/>
            <person name="Watanabe Y."/>
            <person name="Takasaki K."/>
            <person name="Ankai A."/>
            <person name="Oguchi A."/>
            <person name="Fukui S."/>
            <person name="Takahashi M."/>
            <person name="Yashiro I."/>
            <person name="Hosoyama A."/>
            <person name="Sekiguchi Y."/>
            <person name="Hanada S."/>
            <person name="Fujita N."/>
        </authorList>
    </citation>
    <scope>NUCLEOTIDE SEQUENCE [LARGE SCALE GENOMIC DNA]</scope>
    <source>
        <strain evidence="4">DSM 14523 / JCM 11388 / NBRC 100420 / UNI-1</strain>
    </source>
</reference>
<keyword evidence="4" id="KW-1185">Reference proteome</keyword>
<dbReference type="GO" id="GO:0050043">
    <property type="term" value="F:lactate racemase activity"/>
    <property type="evidence" value="ECO:0007669"/>
    <property type="project" value="InterPro"/>
</dbReference>
<dbReference type="eggNOG" id="COG3875">
    <property type="taxonomic scope" value="Bacteria"/>
</dbReference>
<proteinExistence type="predicted"/>
<gene>
    <name evidence="3" type="ordered locus">ANT_14630</name>
</gene>
<dbReference type="InterPro" id="IPR048068">
    <property type="entry name" value="LarA-like"/>
</dbReference>
<sequence>MQQITIPFGSGTQSCSISDEHSIEWIVPPEIPGSENPLKVIEKALSHPLDFQFPSGIDHVAIAVNDKTRPVPHHHILPPLLDWLNQHHIPDEKITLLIATGTHLPMKQEEIRSLIPLEVLERVNCISHDCDNAEQLVFIGVTSRGTPVWVNQKFAQADLKICTGDIEPHHFAGFSGGVKTAAIGLAGRKTVNRNHAWITDPKAWIGIYEGNPLREDIEEIGSLMGVDFVLNTILNEKKEIVHALAGHPRQVMKTGIPLALKICTTEDKGLFDLVIASAGGYPKDINFYQAQKALTHATTIIRKGGTIILVAECREGSGNQAFEEFMKDVSTPDEVFAKFAQQPFRVGPHKGYQVARIVRDYHVYLVSTISPEIVRNWLIQPCDTLKNAVNLALADIKGIVRIGVMPYATTTLTVSSSNIF</sequence>
<evidence type="ECO:0000259" key="1">
    <source>
        <dbReference type="Pfam" id="PF09861"/>
    </source>
</evidence>
<dbReference type="InterPro" id="IPR048520">
    <property type="entry name" value="LarA_C"/>
</dbReference>
<evidence type="ECO:0000313" key="3">
    <source>
        <dbReference type="EMBL" id="BAJ63491.1"/>
    </source>
</evidence>
<feature type="domain" description="LarA-like N-terminal" evidence="1">
    <location>
        <begin position="8"/>
        <end position="203"/>
    </location>
</feature>
<dbReference type="InterPro" id="IPR043166">
    <property type="entry name" value="LarA-like_C"/>
</dbReference>
<dbReference type="RefSeq" id="WP_013559873.1">
    <property type="nucleotide sequence ID" value="NC_014960.1"/>
</dbReference>
<evidence type="ECO:0000313" key="4">
    <source>
        <dbReference type="Proteomes" id="UP000008922"/>
    </source>
</evidence>
<accession>E8N4X7</accession>
<dbReference type="NCBIfam" id="NF033504">
    <property type="entry name" value="Ni_dep_LarA"/>
    <property type="match status" value="1"/>
</dbReference>
<dbReference type="OrthoDB" id="9770545at2"/>
<dbReference type="KEGG" id="atm:ANT_14630"/>
<organism evidence="3 4">
    <name type="scientific">Anaerolinea thermophila (strain DSM 14523 / JCM 11388 / NBRC 100420 / UNI-1)</name>
    <dbReference type="NCBI Taxonomy" id="926569"/>
    <lineage>
        <taxon>Bacteria</taxon>
        <taxon>Bacillati</taxon>
        <taxon>Chloroflexota</taxon>
        <taxon>Anaerolineae</taxon>
        <taxon>Anaerolineales</taxon>
        <taxon>Anaerolineaceae</taxon>
        <taxon>Anaerolinea</taxon>
    </lineage>
</organism>